<evidence type="ECO:0000313" key="1">
    <source>
        <dbReference type="EMBL" id="PQP92310.1"/>
    </source>
</evidence>
<sequence>MGSKTTLQENEGRGHYNGWMIFNFRYVIANPISSKFREAFTTIRESQIKIKCRNRVCRNPPAMAEDRGCELVLRHQKYSEKSTNFTDSSSQVDEQLS</sequence>
<dbReference type="Proteomes" id="UP000250321">
    <property type="component" value="Unassembled WGS sequence"/>
</dbReference>
<dbReference type="AlphaFoldDB" id="A0A314XKU6"/>
<accession>A0A314XKU6</accession>
<reference evidence="1 2" key="1">
    <citation type="submission" date="2018-02" db="EMBL/GenBank/DDBJ databases">
        <title>Draft genome of wild Prunus yedoensis var. nudiflora.</title>
        <authorList>
            <person name="Baek S."/>
            <person name="Kim J.-H."/>
            <person name="Choi K."/>
            <person name="Kim G.-B."/>
            <person name="Cho A."/>
            <person name="Jang H."/>
            <person name="Shin C.-H."/>
            <person name="Yu H.-J."/>
            <person name="Mun J.-H."/>
        </authorList>
    </citation>
    <scope>NUCLEOTIDE SEQUENCE [LARGE SCALE GENOMIC DNA]</scope>
    <source>
        <strain evidence="2">cv. Jeju island</strain>
        <tissue evidence="1">Leaf</tissue>
    </source>
</reference>
<comment type="caution">
    <text evidence="1">The sequence shown here is derived from an EMBL/GenBank/DDBJ whole genome shotgun (WGS) entry which is preliminary data.</text>
</comment>
<organism evidence="1 2">
    <name type="scientific">Prunus yedoensis var. nudiflora</name>
    <dbReference type="NCBI Taxonomy" id="2094558"/>
    <lineage>
        <taxon>Eukaryota</taxon>
        <taxon>Viridiplantae</taxon>
        <taxon>Streptophyta</taxon>
        <taxon>Embryophyta</taxon>
        <taxon>Tracheophyta</taxon>
        <taxon>Spermatophyta</taxon>
        <taxon>Magnoliopsida</taxon>
        <taxon>eudicotyledons</taxon>
        <taxon>Gunneridae</taxon>
        <taxon>Pentapetalae</taxon>
        <taxon>rosids</taxon>
        <taxon>fabids</taxon>
        <taxon>Rosales</taxon>
        <taxon>Rosaceae</taxon>
        <taxon>Amygdaloideae</taxon>
        <taxon>Amygdaleae</taxon>
        <taxon>Prunus</taxon>
    </lineage>
</organism>
<keyword evidence="2" id="KW-1185">Reference proteome</keyword>
<evidence type="ECO:0000313" key="2">
    <source>
        <dbReference type="Proteomes" id="UP000250321"/>
    </source>
</evidence>
<protein>
    <submittedName>
        <fullName evidence="1">Uncharacterized protein</fullName>
    </submittedName>
</protein>
<dbReference type="EMBL" id="PJQY01002590">
    <property type="protein sequence ID" value="PQP92310.1"/>
    <property type="molecule type" value="Genomic_DNA"/>
</dbReference>
<name>A0A314XKU6_PRUYE</name>
<gene>
    <name evidence="1" type="ORF">Pyn_00663</name>
</gene>
<proteinExistence type="predicted"/>